<feature type="compositionally biased region" description="Basic and acidic residues" evidence="7">
    <location>
        <begin position="223"/>
        <end position="233"/>
    </location>
</feature>
<dbReference type="PANTHER" id="PTHR21428">
    <property type="entry name" value="MEDIATOR OF RNA POLYMERASE II TRANSCRIPTION SUBUNIT 7"/>
    <property type="match status" value="1"/>
</dbReference>
<dbReference type="PANTHER" id="PTHR21428:SF11">
    <property type="entry name" value="MEDIATOR OF RNA POLYMERASE II TRANSCRIPTION SUBUNIT 7"/>
    <property type="match status" value="1"/>
</dbReference>
<dbReference type="AlphaFoldDB" id="A0AAD2FW05"/>
<dbReference type="Gene3D" id="6.10.140.200">
    <property type="match status" value="1"/>
</dbReference>
<keyword evidence="5 6" id="KW-0539">Nucleus</keyword>
<keyword evidence="4 6" id="KW-0804">Transcription</keyword>
<evidence type="ECO:0000256" key="1">
    <source>
        <dbReference type="ARBA" id="ARBA00004123"/>
    </source>
</evidence>
<feature type="region of interest" description="Disordered" evidence="7">
    <location>
        <begin position="223"/>
        <end position="243"/>
    </location>
</feature>
<dbReference type="GO" id="GO:0016592">
    <property type="term" value="C:mediator complex"/>
    <property type="evidence" value="ECO:0007669"/>
    <property type="project" value="InterPro"/>
</dbReference>
<organism evidence="8 9">
    <name type="scientific">Cylindrotheca closterium</name>
    <dbReference type="NCBI Taxonomy" id="2856"/>
    <lineage>
        <taxon>Eukaryota</taxon>
        <taxon>Sar</taxon>
        <taxon>Stramenopiles</taxon>
        <taxon>Ochrophyta</taxon>
        <taxon>Bacillariophyta</taxon>
        <taxon>Bacillariophyceae</taxon>
        <taxon>Bacillariophycidae</taxon>
        <taxon>Bacillariales</taxon>
        <taxon>Bacillariaceae</taxon>
        <taxon>Cylindrotheca</taxon>
    </lineage>
</organism>
<proteinExistence type="inferred from homology"/>
<feature type="region of interest" description="Disordered" evidence="7">
    <location>
        <begin position="1"/>
        <end position="24"/>
    </location>
</feature>
<dbReference type="GO" id="GO:0003712">
    <property type="term" value="F:transcription coregulator activity"/>
    <property type="evidence" value="ECO:0007669"/>
    <property type="project" value="InterPro"/>
</dbReference>
<evidence type="ECO:0000313" key="9">
    <source>
        <dbReference type="Proteomes" id="UP001295423"/>
    </source>
</evidence>
<dbReference type="GO" id="GO:0070847">
    <property type="term" value="C:core mediator complex"/>
    <property type="evidence" value="ECO:0007669"/>
    <property type="project" value="TreeGrafter"/>
</dbReference>
<evidence type="ECO:0000256" key="4">
    <source>
        <dbReference type="ARBA" id="ARBA00023163"/>
    </source>
</evidence>
<dbReference type="GO" id="GO:0006357">
    <property type="term" value="P:regulation of transcription by RNA polymerase II"/>
    <property type="evidence" value="ECO:0007669"/>
    <property type="project" value="InterPro"/>
</dbReference>
<gene>
    <name evidence="8" type="ORF">CYCCA115_LOCUS15158</name>
</gene>
<keyword evidence="9" id="KW-1185">Reference proteome</keyword>
<dbReference type="Pfam" id="PF05983">
    <property type="entry name" value="Med7"/>
    <property type="match status" value="1"/>
</dbReference>
<dbReference type="SUPFAM" id="SSF140718">
    <property type="entry name" value="Mediator hinge subcomplex-like"/>
    <property type="match status" value="1"/>
</dbReference>
<name>A0AAD2FW05_9STRA</name>
<comment type="subcellular location">
    <subcellularLocation>
        <location evidence="1 6">Nucleus</location>
    </subcellularLocation>
</comment>
<evidence type="ECO:0000313" key="8">
    <source>
        <dbReference type="EMBL" id="CAJ1954565.1"/>
    </source>
</evidence>
<keyword evidence="6" id="KW-0010">Activator</keyword>
<dbReference type="EMBL" id="CAKOGP040001869">
    <property type="protein sequence ID" value="CAJ1954565.1"/>
    <property type="molecule type" value="Genomic_DNA"/>
</dbReference>
<feature type="compositionally biased region" description="Acidic residues" evidence="7">
    <location>
        <begin position="8"/>
        <end position="17"/>
    </location>
</feature>
<accession>A0AAD2FW05</accession>
<evidence type="ECO:0000256" key="6">
    <source>
        <dbReference type="RuleBase" id="RU364060"/>
    </source>
</evidence>
<keyword evidence="3 6" id="KW-0805">Transcription regulation</keyword>
<comment type="function">
    <text evidence="6">Component of the Mediator complex, a coactivator involved in the regulated transcription of nearly all RNA polymerase II-dependent genes. Mediator functions as a bridge to convey information from gene-specific regulatory proteins to the basal RNA polymerase II transcription machinery.</text>
</comment>
<sequence>MSAPPADADPDDLEVEAGDGQPTLLVSEFPPAPYYYALASEGKLKPPPIPTEALARGTRKAAAAGAKARAETERLRLNDTGAILGGVQEDMEEEGDVVAVFGEIVEDPLLVEPQDYCEDPNAIAETVKKLNRQVLEDFVSLVQDLVHRPAENKVTRDQLSHNIFLMLQETNKFREHQAREFLIEVLEKQLVQRQTLLEELQEGMQHVDSIVPAEELKALEEAEAEELAKKEAEANAMQVDGGN</sequence>
<protein>
    <recommendedName>
        <fullName evidence="6">Mediator of RNA polymerase II transcription subunit 7</fullName>
    </recommendedName>
</protein>
<comment type="subunit">
    <text evidence="6">Component of the Mediator complex.</text>
</comment>
<dbReference type="Proteomes" id="UP001295423">
    <property type="component" value="Unassembled WGS sequence"/>
</dbReference>
<comment type="caution">
    <text evidence="8">The sequence shown here is derived from an EMBL/GenBank/DDBJ whole genome shotgun (WGS) entry which is preliminary data.</text>
</comment>
<reference evidence="8" key="1">
    <citation type="submission" date="2023-08" db="EMBL/GenBank/DDBJ databases">
        <authorList>
            <person name="Audoor S."/>
            <person name="Bilcke G."/>
        </authorList>
    </citation>
    <scope>NUCLEOTIDE SEQUENCE</scope>
</reference>
<evidence type="ECO:0000256" key="7">
    <source>
        <dbReference type="SAM" id="MobiDB-lite"/>
    </source>
</evidence>
<dbReference type="InterPro" id="IPR009244">
    <property type="entry name" value="Mediatior_Med7"/>
</dbReference>
<evidence type="ECO:0000256" key="2">
    <source>
        <dbReference type="ARBA" id="ARBA00009994"/>
    </source>
</evidence>
<dbReference type="InterPro" id="IPR044888">
    <property type="entry name" value="Mediatior_Med7_sf"/>
</dbReference>
<evidence type="ECO:0000256" key="5">
    <source>
        <dbReference type="ARBA" id="ARBA00023242"/>
    </source>
</evidence>
<evidence type="ECO:0000256" key="3">
    <source>
        <dbReference type="ARBA" id="ARBA00023015"/>
    </source>
</evidence>
<comment type="similarity">
    <text evidence="2 6">Belongs to the Mediator complex subunit 7 family.</text>
</comment>
<dbReference type="InterPro" id="IPR037212">
    <property type="entry name" value="Med7/Med21-like"/>
</dbReference>